<dbReference type="AlphaFoldDB" id="A0A382MZU5"/>
<evidence type="ECO:0000313" key="2">
    <source>
        <dbReference type="EMBL" id="SVC52861.1"/>
    </source>
</evidence>
<gene>
    <name evidence="2" type="ORF">METZ01_LOCUS305715</name>
</gene>
<reference evidence="2" key="1">
    <citation type="submission" date="2018-05" db="EMBL/GenBank/DDBJ databases">
        <authorList>
            <person name="Lanie J.A."/>
            <person name="Ng W.-L."/>
            <person name="Kazmierczak K.M."/>
            <person name="Andrzejewski T.M."/>
            <person name="Davidsen T.M."/>
            <person name="Wayne K.J."/>
            <person name="Tettelin H."/>
            <person name="Glass J.I."/>
            <person name="Rusch D."/>
            <person name="Podicherti R."/>
            <person name="Tsui H.-C.T."/>
            <person name="Winkler M.E."/>
        </authorList>
    </citation>
    <scope>NUCLEOTIDE SEQUENCE</scope>
</reference>
<feature type="non-terminal residue" evidence="2">
    <location>
        <position position="1"/>
    </location>
</feature>
<dbReference type="SUPFAM" id="SSF51735">
    <property type="entry name" value="NAD(P)-binding Rossmann-fold domains"/>
    <property type="match status" value="1"/>
</dbReference>
<dbReference type="EMBL" id="UINC01096186">
    <property type="protein sequence ID" value="SVC52861.1"/>
    <property type="molecule type" value="Genomic_DNA"/>
</dbReference>
<dbReference type="Pfam" id="PF02894">
    <property type="entry name" value="GFO_IDH_MocA_C"/>
    <property type="match status" value="1"/>
</dbReference>
<sequence length="296" mass="32421">YEDYMDMVKHEQPDVVAICTTASGLQKPAFEAPDASFRGDSHAELSVALANAKVPMLYVEKAMASSMGAADAVRDAVKWNGTVFNTGVLRRFDVRYDPIRQAVLRGDIGEPKAVVHYARSSLMHGHIHSIDTVSWLVGDPAITSVRGDIDPKDYVVEGNHIPYDPIATYQLAFENGIQAWSVPAAGWEFEIVGVEGTVRSLNNGGGISLRAPHGNKQGRRDLWEEHPLDPVTPSSTVVSCLEDLVTAYESGEPTRGPIDVTHHITEACIAVAESHRNGGVWVDLPMENRDLYIWHV</sequence>
<organism evidence="2">
    <name type="scientific">marine metagenome</name>
    <dbReference type="NCBI Taxonomy" id="408172"/>
    <lineage>
        <taxon>unclassified sequences</taxon>
        <taxon>metagenomes</taxon>
        <taxon>ecological metagenomes</taxon>
    </lineage>
</organism>
<dbReference type="Gene3D" id="3.40.50.720">
    <property type="entry name" value="NAD(P)-binding Rossmann-like Domain"/>
    <property type="match status" value="1"/>
</dbReference>
<protein>
    <recommendedName>
        <fullName evidence="1">Gfo/Idh/MocA-like oxidoreductase C-terminal domain-containing protein</fullName>
    </recommendedName>
</protein>
<dbReference type="InterPro" id="IPR036291">
    <property type="entry name" value="NAD(P)-bd_dom_sf"/>
</dbReference>
<dbReference type="InterPro" id="IPR004104">
    <property type="entry name" value="Gfo/Idh/MocA-like_OxRdtase_C"/>
</dbReference>
<name>A0A382MZU5_9ZZZZ</name>
<proteinExistence type="predicted"/>
<dbReference type="Gene3D" id="3.30.360.10">
    <property type="entry name" value="Dihydrodipicolinate Reductase, domain 2"/>
    <property type="match status" value="1"/>
</dbReference>
<dbReference type="SUPFAM" id="SSF55347">
    <property type="entry name" value="Glyceraldehyde-3-phosphate dehydrogenase-like, C-terminal domain"/>
    <property type="match status" value="1"/>
</dbReference>
<accession>A0A382MZU5</accession>
<evidence type="ECO:0000259" key="1">
    <source>
        <dbReference type="Pfam" id="PF02894"/>
    </source>
</evidence>
<feature type="domain" description="Gfo/Idh/MocA-like oxidoreductase C-terminal" evidence="1">
    <location>
        <begin position="121"/>
        <end position="283"/>
    </location>
</feature>